<name>A0A5M8PZZ2_9LECA</name>
<gene>
    <name evidence="2" type="ORF">FRX48_01435</name>
</gene>
<proteinExistence type="predicted"/>
<evidence type="ECO:0000313" key="3">
    <source>
        <dbReference type="Proteomes" id="UP000324767"/>
    </source>
</evidence>
<feature type="signal peptide" evidence="1">
    <location>
        <begin position="1"/>
        <end position="21"/>
    </location>
</feature>
<reference evidence="2 3" key="1">
    <citation type="submission" date="2019-09" db="EMBL/GenBank/DDBJ databases">
        <title>The hologenome of the rock-dwelling lichen Lasallia pustulata.</title>
        <authorList>
            <person name="Greshake Tzovaras B."/>
            <person name="Segers F."/>
            <person name="Bicker A."/>
            <person name="Dal Grande F."/>
            <person name="Otte J."/>
            <person name="Hankeln T."/>
            <person name="Schmitt I."/>
            <person name="Ebersberger I."/>
        </authorList>
    </citation>
    <scope>NUCLEOTIDE SEQUENCE [LARGE SCALE GENOMIC DNA]</scope>
    <source>
        <strain evidence="2">A1-1</strain>
    </source>
</reference>
<sequence>MVAWRLALVAGLAQIAAFSLAGPVPGDSPLSLSARRQQACSNIPSVVAGTKTPKFPPGQITFCASDCYTFNVFQSITDPDYGVLQSAMLSFLNAVYHDILDRIARGGDGSIQFGGMFIENTEVTLQIYLGNANNHQLTWGVAAASAQAMATFMQQAGAGPLAWQIWDGMNRVGIGGIAIYRRPPPGK</sequence>
<evidence type="ECO:0000313" key="2">
    <source>
        <dbReference type="EMBL" id="KAA6414685.1"/>
    </source>
</evidence>
<dbReference type="OrthoDB" id="5400747at2759"/>
<dbReference type="AlphaFoldDB" id="A0A5M8PZZ2"/>
<protein>
    <submittedName>
        <fullName evidence="2">Uncharacterized protein</fullName>
    </submittedName>
</protein>
<dbReference type="Proteomes" id="UP000324767">
    <property type="component" value="Unassembled WGS sequence"/>
</dbReference>
<organism evidence="2 3">
    <name type="scientific">Lasallia pustulata</name>
    <dbReference type="NCBI Taxonomy" id="136370"/>
    <lineage>
        <taxon>Eukaryota</taxon>
        <taxon>Fungi</taxon>
        <taxon>Dikarya</taxon>
        <taxon>Ascomycota</taxon>
        <taxon>Pezizomycotina</taxon>
        <taxon>Lecanoromycetes</taxon>
        <taxon>OSLEUM clade</taxon>
        <taxon>Umbilicariomycetidae</taxon>
        <taxon>Umbilicariales</taxon>
        <taxon>Umbilicariaceae</taxon>
        <taxon>Lasallia</taxon>
    </lineage>
</organism>
<evidence type="ECO:0000256" key="1">
    <source>
        <dbReference type="SAM" id="SignalP"/>
    </source>
</evidence>
<accession>A0A5M8PZZ2</accession>
<feature type="chain" id="PRO_5024452929" evidence="1">
    <location>
        <begin position="22"/>
        <end position="187"/>
    </location>
</feature>
<dbReference type="EMBL" id="VXIT01000002">
    <property type="protein sequence ID" value="KAA6414685.1"/>
    <property type="molecule type" value="Genomic_DNA"/>
</dbReference>
<keyword evidence="1" id="KW-0732">Signal</keyword>
<comment type="caution">
    <text evidence="2">The sequence shown here is derived from an EMBL/GenBank/DDBJ whole genome shotgun (WGS) entry which is preliminary data.</text>
</comment>